<name>X0VD45_9ZZZZ</name>
<dbReference type="PANTHER" id="PTHR43369">
    <property type="entry name" value="PHOSPHORIBOSYLGLYCINAMIDE FORMYLTRANSFERASE"/>
    <property type="match status" value="1"/>
</dbReference>
<evidence type="ECO:0000256" key="3">
    <source>
        <dbReference type="ARBA" id="ARBA00022679"/>
    </source>
</evidence>
<dbReference type="GO" id="GO:0005737">
    <property type="term" value="C:cytoplasm"/>
    <property type="evidence" value="ECO:0007669"/>
    <property type="project" value="TreeGrafter"/>
</dbReference>
<evidence type="ECO:0000256" key="4">
    <source>
        <dbReference type="ARBA" id="ARBA00022755"/>
    </source>
</evidence>
<dbReference type="InterPro" id="IPR002376">
    <property type="entry name" value="Formyl_transf_N"/>
</dbReference>
<dbReference type="Pfam" id="PF00551">
    <property type="entry name" value="Formyl_trans_N"/>
    <property type="match status" value="1"/>
</dbReference>
<gene>
    <name evidence="6" type="ORF">S01H1_33192</name>
</gene>
<sequence>ACDNGKIRGQLTFIGSDNPKADGLKRAAKYKIPSFVVDYPSIIRRFKGDPSKISLPDDLDLDELISKQSVVHGRNDANSVKFFLTTRAIAEAKLLKAMEPYPFDLLVLAGFMRNLTPYFIDRINLDRNNPRIMNIHPALLPAFPGVDGYGDTFRYGCKVAGCTVHFIDYGEDTGPIIGQRAFPISDEDTIDSIRKKGVALEWELYPKCIQMFAEGRLKTLKKTFTLDNGQTRHRTIVKILPKAK</sequence>
<evidence type="ECO:0000256" key="1">
    <source>
        <dbReference type="ARBA" id="ARBA00005054"/>
    </source>
</evidence>
<keyword evidence="4" id="KW-0658">Purine biosynthesis</keyword>
<dbReference type="GO" id="GO:0006189">
    <property type="term" value="P:'de novo' IMP biosynthetic process"/>
    <property type="evidence" value="ECO:0007669"/>
    <property type="project" value="TreeGrafter"/>
</dbReference>
<proteinExistence type="predicted"/>
<dbReference type="Gene3D" id="3.40.50.170">
    <property type="entry name" value="Formyl transferase, N-terminal domain"/>
    <property type="match status" value="1"/>
</dbReference>
<comment type="caution">
    <text evidence="6">The sequence shown here is derived from an EMBL/GenBank/DDBJ whole genome shotgun (WGS) entry which is preliminary data.</text>
</comment>
<keyword evidence="3" id="KW-0808">Transferase</keyword>
<evidence type="ECO:0000256" key="2">
    <source>
        <dbReference type="ARBA" id="ARBA00012254"/>
    </source>
</evidence>
<dbReference type="GO" id="GO:0004644">
    <property type="term" value="F:phosphoribosylglycinamide formyltransferase activity"/>
    <property type="evidence" value="ECO:0007669"/>
    <property type="project" value="UniProtKB-EC"/>
</dbReference>
<feature type="non-terminal residue" evidence="6">
    <location>
        <position position="1"/>
    </location>
</feature>
<dbReference type="SUPFAM" id="SSF53328">
    <property type="entry name" value="Formyltransferase"/>
    <property type="match status" value="1"/>
</dbReference>
<organism evidence="6">
    <name type="scientific">marine sediment metagenome</name>
    <dbReference type="NCBI Taxonomy" id="412755"/>
    <lineage>
        <taxon>unclassified sequences</taxon>
        <taxon>metagenomes</taxon>
        <taxon>ecological metagenomes</taxon>
    </lineage>
</organism>
<dbReference type="PANTHER" id="PTHR43369:SF2">
    <property type="entry name" value="PHOSPHORIBOSYLGLYCINAMIDE FORMYLTRANSFERASE"/>
    <property type="match status" value="1"/>
</dbReference>
<dbReference type="EC" id="2.1.2.2" evidence="2"/>
<evidence type="ECO:0000259" key="5">
    <source>
        <dbReference type="Pfam" id="PF00551"/>
    </source>
</evidence>
<feature type="domain" description="Formyl transferase N-terminal" evidence="5">
    <location>
        <begin position="2"/>
        <end position="208"/>
    </location>
</feature>
<comment type="pathway">
    <text evidence="1">Purine metabolism; IMP biosynthesis via de novo pathway; N(2)-formyl-N(1)-(5-phospho-D-ribosyl)glycinamide from N(1)-(5-phospho-D-ribosyl)glycinamide (10-formyl THF route): step 1/1.</text>
</comment>
<protein>
    <recommendedName>
        <fullName evidence="2">phosphoribosylglycinamide formyltransferase 1</fullName>
        <ecNumber evidence="2">2.1.2.2</ecNumber>
    </recommendedName>
</protein>
<dbReference type="EMBL" id="BARS01020602">
    <property type="protein sequence ID" value="GAG09187.1"/>
    <property type="molecule type" value="Genomic_DNA"/>
</dbReference>
<dbReference type="InterPro" id="IPR036477">
    <property type="entry name" value="Formyl_transf_N_sf"/>
</dbReference>
<dbReference type="AlphaFoldDB" id="X0VD45"/>
<reference evidence="6" key="1">
    <citation type="journal article" date="2014" name="Front. Microbiol.">
        <title>High frequency of phylogenetically diverse reductive dehalogenase-homologous genes in deep subseafloor sedimentary metagenomes.</title>
        <authorList>
            <person name="Kawai M."/>
            <person name="Futagami T."/>
            <person name="Toyoda A."/>
            <person name="Takaki Y."/>
            <person name="Nishi S."/>
            <person name="Hori S."/>
            <person name="Arai W."/>
            <person name="Tsubouchi T."/>
            <person name="Morono Y."/>
            <person name="Uchiyama I."/>
            <person name="Ito T."/>
            <person name="Fujiyama A."/>
            <person name="Inagaki F."/>
            <person name="Takami H."/>
        </authorList>
    </citation>
    <scope>NUCLEOTIDE SEQUENCE</scope>
    <source>
        <strain evidence="6">Expedition CK06-06</strain>
    </source>
</reference>
<evidence type="ECO:0000313" key="6">
    <source>
        <dbReference type="EMBL" id="GAG09187.1"/>
    </source>
</evidence>
<accession>X0VD45</accession>